<proteinExistence type="inferred from homology"/>
<sequence>MMDRLRAGASSLAIKVILGLIILSFVFAGIGSYLVRGSNDAAAKVGSTKISRQAFEQAYQNERNRMQSQLGEYFNNLLADPNYVKSFRKSVLDRMVNNVLLEQYAHSLGLRVSDNQIRQMILTLPEFQKDGKFDQQTYQMLLSRAGYTPDSFAEYLRKDLLRNQLLSAIEGSSFSLKGEVEAQNKLISETRTIRTITLSPQEFAKKVKLNDQEIETYYKEHPASYTRPAQVKVAYVELSANELKGKIKISDAEAKQYYQEHLDKYSTQPQIEISHILIKDNKSEAENILKQLKSGASFAKLAEEKSQDPGSAKKGGELGWIEKGVMAPAFEKAAFSLKKVGDLSGVVKTSFGYHIIKLDGIKKAQTKPFKEVAAQIKSELKDQKAADEFYKLQSTLEKVAYESPDSLDDAAKAISQPIHTTGYITQESAPKRLQSNAVFQALMDPEVKEDGMNSKTIEIGPEDVVVVRVESSRDKALKPLKEVRAEVVKQLSIDKGEQNAMDLANKIVQGLDKGENKLLKENDLSFGKQEDITRRSPLAEVVFTMAKPAKDKPVYGQSKDMTGNIVVVELDKVEQNVNPQYNKQIASQLAQIDAQQDMSGVLGILRKHTDIEYYLSNDTTQ</sequence>
<evidence type="ECO:0000256" key="1">
    <source>
        <dbReference type="ARBA" id="ARBA00004382"/>
    </source>
</evidence>
<accession>A0ABN8E5E2</accession>
<dbReference type="InterPro" id="IPR023058">
    <property type="entry name" value="PPIase_PpiC_CS"/>
</dbReference>
<keyword evidence="11 14" id="KW-0413">Isomerase</keyword>
<evidence type="ECO:0000259" key="13">
    <source>
        <dbReference type="PROSITE" id="PS50198"/>
    </source>
</evidence>
<feature type="domain" description="PpiC" evidence="13">
    <location>
        <begin position="268"/>
        <end position="360"/>
    </location>
</feature>
<evidence type="ECO:0000313" key="15">
    <source>
        <dbReference type="Proteomes" id="UP000838748"/>
    </source>
</evidence>
<dbReference type="PROSITE" id="PS01096">
    <property type="entry name" value="PPIC_PPIASE_1"/>
    <property type="match status" value="1"/>
</dbReference>
<evidence type="ECO:0000256" key="7">
    <source>
        <dbReference type="ARBA" id="ARBA00023186"/>
    </source>
</evidence>
<dbReference type="RefSeq" id="WP_237361422.1">
    <property type="nucleotide sequence ID" value="NZ_CAKLDM010000002.1"/>
</dbReference>
<evidence type="ECO:0000256" key="5">
    <source>
        <dbReference type="ARBA" id="ARBA00022989"/>
    </source>
</evidence>
<dbReference type="Gene3D" id="3.10.50.40">
    <property type="match status" value="1"/>
</dbReference>
<dbReference type="PANTHER" id="PTHR47529:SF1">
    <property type="entry name" value="PERIPLASMIC CHAPERONE PPID"/>
    <property type="match status" value="1"/>
</dbReference>
<dbReference type="PROSITE" id="PS50198">
    <property type="entry name" value="PPIC_PPIASE_2"/>
    <property type="match status" value="1"/>
</dbReference>
<keyword evidence="4 12" id="KW-0812">Transmembrane</keyword>
<keyword evidence="3" id="KW-0997">Cell inner membrane</keyword>
<organism evidence="14 15">
    <name type="scientific">Vibrio marisflavi CECT 7928</name>
    <dbReference type="NCBI Taxonomy" id="634439"/>
    <lineage>
        <taxon>Bacteria</taxon>
        <taxon>Pseudomonadati</taxon>
        <taxon>Pseudomonadota</taxon>
        <taxon>Gammaproteobacteria</taxon>
        <taxon>Vibrionales</taxon>
        <taxon>Vibrionaceae</taxon>
        <taxon>Vibrio</taxon>
    </lineage>
</organism>
<comment type="subcellular location">
    <subcellularLocation>
        <location evidence="1">Cell inner membrane</location>
        <topology evidence="1">Single-pass type II membrane protein</topology>
        <orientation evidence="1">Periplasmic side</orientation>
    </subcellularLocation>
</comment>
<dbReference type="Gene3D" id="1.10.4030.10">
    <property type="entry name" value="Porin chaperone SurA, peptide-binding domain"/>
    <property type="match status" value="1"/>
</dbReference>
<evidence type="ECO:0000256" key="3">
    <source>
        <dbReference type="ARBA" id="ARBA00022519"/>
    </source>
</evidence>
<dbReference type="NCBIfam" id="NF008054">
    <property type="entry name" value="PRK10788.1"/>
    <property type="match status" value="1"/>
</dbReference>
<name>A0ABN8E5E2_9VIBR</name>
<comment type="similarity">
    <text evidence="8">Belongs to the PpiD chaperone family.</text>
</comment>
<evidence type="ECO:0000256" key="4">
    <source>
        <dbReference type="ARBA" id="ARBA00022692"/>
    </source>
</evidence>
<dbReference type="InterPro" id="IPR052029">
    <property type="entry name" value="PpiD_chaperone"/>
</dbReference>
<evidence type="ECO:0000256" key="12">
    <source>
        <dbReference type="SAM" id="Phobius"/>
    </source>
</evidence>
<gene>
    <name evidence="14" type="primary">ppiD</name>
    <name evidence="14" type="ORF">VMF7928_02110</name>
</gene>
<evidence type="ECO:0000256" key="2">
    <source>
        <dbReference type="ARBA" id="ARBA00022475"/>
    </source>
</evidence>
<dbReference type="Proteomes" id="UP000838748">
    <property type="component" value="Unassembled WGS sequence"/>
</dbReference>
<dbReference type="InterPro" id="IPR027304">
    <property type="entry name" value="Trigger_fact/SurA_dom_sf"/>
</dbReference>
<keyword evidence="2" id="KW-1003">Cell membrane</keyword>
<dbReference type="Pfam" id="PF13616">
    <property type="entry name" value="Rotamase_3"/>
    <property type="match status" value="1"/>
</dbReference>
<comment type="caution">
    <text evidence="14">The sequence shown here is derived from an EMBL/GenBank/DDBJ whole genome shotgun (WGS) entry which is preliminary data.</text>
</comment>
<dbReference type="PANTHER" id="PTHR47529">
    <property type="entry name" value="PEPTIDYL-PROLYL CIS-TRANS ISOMERASE D"/>
    <property type="match status" value="1"/>
</dbReference>
<evidence type="ECO:0000313" key="14">
    <source>
        <dbReference type="EMBL" id="CAH0539392.1"/>
    </source>
</evidence>
<feature type="transmembrane region" description="Helical" evidence="12">
    <location>
        <begin position="12"/>
        <end position="35"/>
    </location>
</feature>
<keyword evidence="6 12" id="KW-0472">Membrane</keyword>
<dbReference type="InterPro" id="IPR000297">
    <property type="entry name" value="PPIase_PpiC"/>
</dbReference>
<keyword evidence="7" id="KW-0143">Chaperone</keyword>
<evidence type="ECO:0000256" key="8">
    <source>
        <dbReference type="ARBA" id="ARBA00038408"/>
    </source>
</evidence>
<keyword evidence="5 12" id="KW-1133">Transmembrane helix</keyword>
<dbReference type="SUPFAM" id="SSF54534">
    <property type="entry name" value="FKBP-like"/>
    <property type="match status" value="1"/>
</dbReference>
<keyword evidence="15" id="KW-1185">Reference proteome</keyword>
<evidence type="ECO:0000256" key="9">
    <source>
        <dbReference type="ARBA" id="ARBA00040743"/>
    </source>
</evidence>
<protein>
    <recommendedName>
        <fullName evidence="9">Periplasmic chaperone PpiD</fullName>
    </recommendedName>
    <alternativeName>
        <fullName evidence="10">Periplasmic folding chaperone</fullName>
    </alternativeName>
</protein>
<keyword evidence="11" id="KW-0697">Rotamase</keyword>
<dbReference type="GO" id="GO:0003755">
    <property type="term" value="F:peptidyl-prolyl cis-trans isomerase activity"/>
    <property type="evidence" value="ECO:0007669"/>
    <property type="project" value="UniProtKB-EC"/>
</dbReference>
<evidence type="ECO:0000256" key="10">
    <source>
        <dbReference type="ARBA" id="ARBA00042775"/>
    </source>
</evidence>
<reference evidence="14" key="1">
    <citation type="submission" date="2021-11" db="EMBL/GenBank/DDBJ databases">
        <authorList>
            <person name="Rodrigo-Torres L."/>
            <person name="Arahal R. D."/>
            <person name="Lucena T."/>
        </authorList>
    </citation>
    <scope>NUCLEOTIDE SEQUENCE</scope>
    <source>
        <strain evidence="14">CECT 7928</strain>
    </source>
</reference>
<dbReference type="InterPro" id="IPR046357">
    <property type="entry name" value="PPIase_dom_sf"/>
</dbReference>
<dbReference type="Pfam" id="PF13624">
    <property type="entry name" value="SurA_N_3"/>
    <property type="match status" value="1"/>
</dbReference>
<dbReference type="EMBL" id="CAKLDM010000002">
    <property type="protein sequence ID" value="CAH0539392.1"/>
    <property type="molecule type" value="Genomic_DNA"/>
</dbReference>
<evidence type="ECO:0000256" key="11">
    <source>
        <dbReference type="PROSITE-ProRule" id="PRU00278"/>
    </source>
</evidence>
<evidence type="ECO:0000256" key="6">
    <source>
        <dbReference type="ARBA" id="ARBA00023136"/>
    </source>
</evidence>
<dbReference type="SUPFAM" id="SSF109998">
    <property type="entry name" value="Triger factor/SurA peptide-binding domain-like"/>
    <property type="match status" value="1"/>
</dbReference>